<reference evidence="5" key="2">
    <citation type="journal article" date="2019" name="Int. J. Syst. Evol. Microbiol.">
        <title>The Global Catalogue of Microorganisms (GCM) 10K type strain sequencing project: providing services to taxonomists for standard genome sequencing and annotation.</title>
        <authorList>
            <consortium name="The Broad Institute Genomics Platform"/>
            <consortium name="The Broad Institute Genome Sequencing Center for Infectious Disease"/>
            <person name="Wu L."/>
            <person name="Ma J."/>
        </authorList>
    </citation>
    <scope>NUCLEOTIDE SEQUENCE [LARGE SCALE GENOMIC DNA]</scope>
    <source>
        <strain evidence="5">NBRC 107715</strain>
    </source>
</reference>
<dbReference type="Gene3D" id="3.40.30.10">
    <property type="entry name" value="Glutaredoxin"/>
    <property type="match status" value="1"/>
</dbReference>
<dbReference type="Proteomes" id="UP001156856">
    <property type="component" value="Unassembled WGS sequence"/>
</dbReference>
<dbReference type="AlphaFoldDB" id="A0A512J610"/>
<protein>
    <recommendedName>
        <fullName evidence="1">KaiB domain-containing protein</fullName>
    </recommendedName>
</protein>
<reference evidence="3" key="4">
    <citation type="submission" date="2023-01" db="EMBL/GenBank/DDBJ databases">
        <title>Draft genome sequence of Methylobacterium oxalidis strain NBRC 107715.</title>
        <authorList>
            <person name="Sun Q."/>
            <person name="Mori K."/>
        </authorList>
    </citation>
    <scope>NUCLEOTIDE SEQUENCE</scope>
    <source>
        <strain evidence="3">NBRC 107715</strain>
    </source>
</reference>
<name>A0A512J610_9HYPH</name>
<dbReference type="SUPFAM" id="SSF52833">
    <property type="entry name" value="Thioredoxin-like"/>
    <property type="match status" value="1"/>
</dbReference>
<dbReference type="Pfam" id="PF07689">
    <property type="entry name" value="KaiB"/>
    <property type="match status" value="1"/>
</dbReference>
<dbReference type="InterPro" id="IPR036249">
    <property type="entry name" value="Thioredoxin-like_sf"/>
</dbReference>
<dbReference type="OrthoDB" id="5458519at2"/>
<dbReference type="CDD" id="cd02978">
    <property type="entry name" value="KaiB_like"/>
    <property type="match status" value="1"/>
</dbReference>
<dbReference type="GO" id="GO:0048511">
    <property type="term" value="P:rhythmic process"/>
    <property type="evidence" value="ECO:0007669"/>
    <property type="project" value="InterPro"/>
</dbReference>
<dbReference type="Proteomes" id="UP000321960">
    <property type="component" value="Unassembled WGS sequence"/>
</dbReference>
<evidence type="ECO:0000313" key="4">
    <source>
        <dbReference type="Proteomes" id="UP000321960"/>
    </source>
</evidence>
<sequence>MSDERQNPAEPTTEADLDPGHYHLRLYVAGQTSKSLAAMANLKRFCEEHLAGRYDIEVVDLMTNPQLAAGDQILAIPTLVRRLPSPLKRIIGDLSNTDKVLVGLDIRPKVDAP</sequence>
<dbReference type="SMART" id="SM01248">
    <property type="entry name" value="KaiB"/>
    <property type="match status" value="1"/>
</dbReference>
<dbReference type="EMBL" id="BSPK01000024">
    <property type="protein sequence ID" value="GLS63511.1"/>
    <property type="molecule type" value="Genomic_DNA"/>
</dbReference>
<reference evidence="2 4" key="3">
    <citation type="submission" date="2019-07" db="EMBL/GenBank/DDBJ databases">
        <title>Whole genome shotgun sequence of Methylobacterium oxalidis NBRC 107715.</title>
        <authorList>
            <person name="Hosoyama A."/>
            <person name="Uohara A."/>
            <person name="Ohji S."/>
            <person name="Ichikawa N."/>
        </authorList>
    </citation>
    <scope>NUCLEOTIDE SEQUENCE [LARGE SCALE GENOMIC DNA]</scope>
    <source>
        <strain evidence="2 4">NBRC 107715</strain>
    </source>
</reference>
<dbReference type="PANTHER" id="PTHR41709:SF2">
    <property type="entry name" value="CIRCADIAN CLOCK PROTEIN KAIB2"/>
    <property type="match status" value="1"/>
</dbReference>
<evidence type="ECO:0000313" key="5">
    <source>
        <dbReference type="Proteomes" id="UP001156856"/>
    </source>
</evidence>
<dbReference type="PANTHER" id="PTHR41709">
    <property type="entry name" value="KAIB-LIKE PROTEIN 1"/>
    <property type="match status" value="1"/>
</dbReference>
<organism evidence="2 4">
    <name type="scientific">Methylobacterium oxalidis</name>
    <dbReference type="NCBI Taxonomy" id="944322"/>
    <lineage>
        <taxon>Bacteria</taxon>
        <taxon>Pseudomonadati</taxon>
        <taxon>Pseudomonadota</taxon>
        <taxon>Alphaproteobacteria</taxon>
        <taxon>Hyphomicrobiales</taxon>
        <taxon>Methylobacteriaceae</taxon>
        <taxon>Methylobacterium</taxon>
    </lineage>
</organism>
<accession>A0A512J610</accession>
<reference evidence="3" key="1">
    <citation type="journal article" date="2014" name="Int. J. Syst. Evol. Microbiol.">
        <title>Complete genome of a new Firmicutes species belonging to the dominant human colonic microbiota ('Ruminococcus bicirculans') reveals two chromosomes and a selective capacity to utilize plant glucans.</title>
        <authorList>
            <consortium name="NISC Comparative Sequencing Program"/>
            <person name="Wegmann U."/>
            <person name="Louis P."/>
            <person name="Goesmann A."/>
            <person name="Henrissat B."/>
            <person name="Duncan S.H."/>
            <person name="Flint H.J."/>
        </authorList>
    </citation>
    <scope>NUCLEOTIDE SEQUENCE</scope>
    <source>
        <strain evidence="3">NBRC 107715</strain>
    </source>
</reference>
<dbReference type="InterPro" id="IPR011649">
    <property type="entry name" value="KaiB_domain"/>
</dbReference>
<proteinExistence type="predicted"/>
<feature type="domain" description="KaiB" evidence="1">
    <location>
        <begin position="25"/>
        <end position="106"/>
    </location>
</feature>
<dbReference type="RefSeq" id="WP_147026919.1">
    <property type="nucleotide sequence ID" value="NZ_BJZU01000066.1"/>
</dbReference>
<evidence type="ECO:0000259" key="1">
    <source>
        <dbReference type="SMART" id="SM01248"/>
    </source>
</evidence>
<dbReference type="InterPro" id="IPR039022">
    <property type="entry name" value="KaiB-like"/>
</dbReference>
<gene>
    <name evidence="3" type="ORF">GCM10007888_18920</name>
    <name evidence="2" type="ORF">MOX02_33880</name>
</gene>
<dbReference type="EMBL" id="BJZU01000066">
    <property type="protein sequence ID" value="GEP05350.1"/>
    <property type="molecule type" value="Genomic_DNA"/>
</dbReference>
<evidence type="ECO:0000313" key="3">
    <source>
        <dbReference type="EMBL" id="GLS63511.1"/>
    </source>
</evidence>
<evidence type="ECO:0000313" key="2">
    <source>
        <dbReference type="EMBL" id="GEP05350.1"/>
    </source>
</evidence>
<keyword evidence="5" id="KW-1185">Reference proteome</keyword>
<comment type="caution">
    <text evidence="2">The sequence shown here is derived from an EMBL/GenBank/DDBJ whole genome shotgun (WGS) entry which is preliminary data.</text>
</comment>